<sequence length="240" mass="26145">MTMQLCITWSGVNNYAKVLCRVLSGISTLKKSSRTCCRHSRVCERKAYRFAEMKPCIVSLRERAEPYHQRGGRLAEAPATAAQQLSEYLKLKSQIICRINGVHSDVASALLTTFVFAELQTTRLTAMYPCEHAGVDQFVPSPRCVPPACGTGGTSTAAKLAAPCTCHHHASAAATRPHWGIGDGAGKAVILAGPHELGHQEALPNHCHHAEPEHQAVVLEQLAKGDSPWWRLTLLPLKQL</sequence>
<dbReference type="AlphaFoldDB" id="A0A699ZG79"/>
<gene>
    <name evidence="1" type="ORF">HaLaN_18479</name>
</gene>
<organism evidence="1 2">
    <name type="scientific">Haematococcus lacustris</name>
    <name type="common">Green alga</name>
    <name type="synonym">Haematococcus pluvialis</name>
    <dbReference type="NCBI Taxonomy" id="44745"/>
    <lineage>
        <taxon>Eukaryota</taxon>
        <taxon>Viridiplantae</taxon>
        <taxon>Chlorophyta</taxon>
        <taxon>core chlorophytes</taxon>
        <taxon>Chlorophyceae</taxon>
        <taxon>CS clade</taxon>
        <taxon>Chlamydomonadales</taxon>
        <taxon>Haematococcaceae</taxon>
        <taxon>Haematococcus</taxon>
    </lineage>
</organism>
<name>A0A699ZG79_HAELA</name>
<reference evidence="1 2" key="1">
    <citation type="submission" date="2020-02" db="EMBL/GenBank/DDBJ databases">
        <title>Draft genome sequence of Haematococcus lacustris strain NIES-144.</title>
        <authorList>
            <person name="Morimoto D."/>
            <person name="Nakagawa S."/>
            <person name="Yoshida T."/>
            <person name="Sawayama S."/>
        </authorList>
    </citation>
    <scope>NUCLEOTIDE SEQUENCE [LARGE SCALE GENOMIC DNA]</scope>
    <source>
        <strain evidence="1 2">NIES-144</strain>
    </source>
</reference>
<evidence type="ECO:0000313" key="1">
    <source>
        <dbReference type="EMBL" id="GFH21221.1"/>
    </source>
</evidence>
<protein>
    <submittedName>
        <fullName evidence="1">Uncharacterized protein</fullName>
    </submittedName>
</protein>
<keyword evidence="2" id="KW-1185">Reference proteome</keyword>
<dbReference type="EMBL" id="BLLF01001783">
    <property type="protein sequence ID" value="GFH21221.1"/>
    <property type="molecule type" value="Genomic_DNA"/>
</dbReference>
<evidence type="ECO:0000313" key="2">
    <source>
        <dbReference type="Proteomes" id="UP000485058"/>
    </source>
</evidence>
<accession>A0A699ZG79</accession>
<dbReference type="Proteomes" id="UP000485058">
    <property type="component" value="Unassembled WGS sequence"/>
</dbReference>
<comment type="caution">
    <text evidence="1">The sequence shown here is derived from an EMBL/GenBank/DDBJ whole genome shotgun (WGS) entry which is preliminary data.</text>
</comment>
<proteinExistence type="predicted"/>